<name>A0A1F6H1L0_9PROT</name>
<reference evidence="2 3" key="1">
    <citation type="journal article" date="2016" name="Nat. Commun.">
        <title>Thousands of microbial genomes shed light on interconnected biogeochemical processes in an aquifer system.</title>
        <authorList>
            <person name="Anantharaman K."/>
            <person name="Brown C.T."/>
            <person name="Hug L.A."/>
            <person name="Sharon I."/>
            <person name="Castelle C.J."/>
            <person name="Probst A.J."/>
            <person name="Thomas B.C."/>
            <person name="Singh A."/>
            <person name="Wilkins M.J."/>
            <person name="Karaoz U."/>
            <person name="Brodie E.L."/>
            <person name="Williams K.H."/>
            <person name="Hubbard S.S."/>
            <person name="Banfield J.F."/>
        </authorList>
    </citation>
    <scope>NUCLEOTIDE SEQUENCE [LARGE SCALE GENOMIC DNA]</scope>
</reference>
<proteinExistence type="predicted"/>
<dbReference type="AlphaFoldDB" id="A0A1F6H1L0"/>
<dbReference type="PANTHER" id="PTHR37832">
    <property type="entry name" value="BLL2683 PROTEIN"/>
    <property type="match status" value="1"/>
</dbReference>
<dbReference type="InterPro" id="IPR013097">
    <property type="entry name" value="Dabb"/>
</dbReference>
<dbReference type="SUPFAM" id="SSF54909">
    <property type="entry name" value="Dimeric alpha+beta barrel"/>
    <property type="match status" value="1"/>
</dbReference>
<comment type="caution">
    <text evidence="2">The sequence shown here is derived from an EMBL/GenBank/DDBJ whole genome shotgun (WGS) entry which is preliminary data.</text>
</comment>
<dbReference type="SMART" id="SM00886">
    <property type="entry name" value="Dabb"/>
    <property type="match status" value="1"/>
</dbReference>
<accession>A0A1F6H1L0</accession>
<gene>
    <name evidence="2" type="ORF">A2557_00085</name>
</gene>
<feature type="domain" description="Stress-response A/B barrel" evidence="1">
    <location>
        <begin position="2"/>
        <end position="93"/>
    </location>
</feature>
<dbReference type="InterPro" id="IPR011008">
    <property type="entry name" value="Dimeric_a/b-barrel"/>
</dbReference>
<dbReference type="PANTHER" id="PTHR37832:SF1">
    <property type="entry name" value="STRESS-RESPONSE A_B BARREL DOMAIN-CONTAINING PROTEIN"/>
    <property type="match status" value="1"/>
</dbReference>
<sequence>MIKHVVMFAFKPECQGDLGEAKKRLEALVGKVPELRSMEVGLNFLPSERAMDLVLTSVVEDERGLEAYRVHPAHQEVVEFLKARSLSSKAVDYHF</sequence>
<dbReference type="EMBL" id="MFNF01000006">
    <property type="protein sequence ID" value="OGH04174.1"/>
    <property type="molecule type" value="Genomic_DNA"/>
</dbReference>
<protein>
    <recommendedName>
        <fullName evidence="1">Stress-response A/B barrel domain-containing protein</fullName>
    </recommendedName>
</protein>
<evidence type="ECO:0000313" key="2">
    <source>
        <dbReference type="EMBL" id="OGH04174.1"/>
    </source>
</evidence>
<evidence type="ECO:0000313" key="3">
    <source>
        <dbReference type="Proteomes" id="UP000177583"/>
    </source>
</evidence>
<dbReference type="Proteomes" id="UP000177583">
    <property type="component" value="Unassembled WGS sequence"/>
</dbReference>
<dbReference type="Gene3D" id="3.30.70.100">
    <property type="match status" value="1"/>
</dbReference>
<dbReference type="PROSITE" id="PS51502">
    <property type="entry name" value="S_R_A_B_BARREL"/>
    <property type="match status" value="1"/>
</dbReference>
<evidence type="ECO:0000259" key="1">
    <source>
        <dbReference type="PROSITE" id="PS51502"/>
    </source>
</evidence>
<dbReference type="Pfam" id="PF07876">
    <property type="entry name" value="Dabb"/>
    <property type="match status" value="1"/>
</dbReference>
<organism evidence="2 3">
    <name type="scientific">Candidatus Lambdaproteobacteria bacterium RIFOXYD2_FULL_56_26</name>
    <dbReference type="NCBI Taxonomy" id="1817773"/>
    <lineage>
        <taxon>Bacteria</taxon>
        <taxon>Pseudomonadati</taxon>
        <taxon>Pseudomonadota</taxon>
        <taxon>Candidatus Lambdaproteobacteria</taxon>
    </lineage>
</organism>